<dbReference type="Proteomes" id="UP000070258">
    <property type="component" value="Unassembled WGS sequence"/>
</dbReference>
<reference evidence="10" key="1">
    <citation type="submission" date="2016-02" db="EMBL/GenBank/DDBJ databases">
        <authorList>
            <person name="Teng J.L."/>
            <person name="Yang Y."/>
            <person name="Huang Y."/>
            <person name="Guo F."/>
            <person name="Wei W."/>
            <person name="Chen J.H."/>
            <person name="Wong S.Y."/>
            <person name="Lau S.K."/>
            <person name="Woo P.C."/>
        </authorList>
    </citation>
    <scope>NUCLEOTIDE SEQUENCE</scope>
    <source>
        <strain evidence="10">JCM 15929</strain>
    </source>
</reference>
<dbReference type="CDD" id="cd03064">
    <property type="entry name" value="TRX_Fd_NuoE"/>
    <property type="match status" value="1"/>
</dbReference>
<dbReference type="SUPFAM" id="SSF52833">
    <property type="entry name" value="Thioredoxin-like"/>
    <property type="match status" value="1"/>
</dbReference>
<protein>
    <submittedName>
        <fullName evidence="10">NADH dehydrogenase</fullName>
    </submittedName>
</protein>
<keyword evidence="3 7" id="KW-0479">Metal-binding</keyword>
<dbReference type="Pfam" id="PF01257">
    <property type="entry name" value="2Fe-2S_thioredx"/>
    <property type="match status" value="1"/>
</dbReference>
<feature type="region of interest" description="Disordered" evidence="8">
    <location>
        <begin position="218"/>
        <end position="244"/>
    </location>
</feature>
<dbReference type="EMBL" id="LSRE01000050">
    <property type="protein sequence ID" value="KXO89049.1"/>
    <property type="molecule type" value="Genomic_DNA"/>
</dbReference>
<dbReference type="PANTHER" id="PTHR10371:SF3">
    <property type="entry name" value="NADH DEHYDROGENASE [UBIQUINONE] FLAVOPROTEIN 2, MITOCHONDRIAL"/>
    <property type="match status" value="1"/>
</dbReference>
<evidence type="ECO:0000256" key="6">
    <source>
        <dbReference type="ARBA" id="ARBA00034078"/>
    </source>
</evidence>
<keyword evidence="12" id="KW-1185">Reference proteome</keyword>
<evidence type="ECO:0000313" key="10">
    <source>
        <dbReference type="EMBL" id="KXP03838.1"/>
    </source>
</evidence>
<dbReference type="FunFam" id="1.10.10.1590:FF:000001">
    <property type="entry name" value="NADH-quinone oxidoreductase subunit E"/>
    <property type="match status" value="1"/>
</dbReference>
<dbReference type="GO" id="GO:0046872">
    <property type="term" value="F:metal ion binding"/>
    <property type="evidence" value="ECO:0007669"/>
    <property type="project" value="UniProtKB-KW"/>
</dbReference>
<evidence type="ECO:0000256" key="4">
    <source>
        <dbReference type="ARBA" id="ARBA00023004"/>
    </source>
</evidence>
<dbReference type="PANTHER" id="PTHR10371">
    <property type="entry name" value="NADH DEHYDROGENASE UBIQUINONE FLAVOPROTEIN 2, MITOCHONDRIAL"/>
    <property type="match status" value="1"/>
</dbReference>
<evidence type="ECO:0000256" key="5">
    <source>
        <dbReference type="ARBA" id="ARBA00023014"/>
    </source>
</evidence>
<dbReference type="Gene3D" id="3.40.30.10">
    <property type="entry name" value="Glutaredoxin"/>
    <property type="match status" value="1"/>
</dbReference>
<dbReference type="RefSeq" id="WP_068574946.1">
    <property type="nucleotide sequence ID" value="NZ_LSRE01000050.1"/>
</dbReference>
<organism evidence="10 11">
    <name type="scientific">Tsukamurella pseudospumae</name>
    <dbReference type="NCBI Taxonomy" id="239498"/>
    <lineage>
        <taxon>Bacteria</taxon>
        <taxon>Bacillati</taxon>
        <taxon>Actinomycetota</taxon>
        <taxon>Actinomycetes</taxon>
        <taxon>Mycobacteriales</taxon>
        <taxon>Tsukamurellaceae</taxon>
        <taxon>Tsukamurella</taxon>
    </lineage>
</organism>
<comment type="cofactor">
    <cofactor evidence="6">
        <name>[2Fe-2S] cluster</name>
        <dbReference type="ChEBI" id="CHEBI:190135"/>
    </cofactor>
</comment>
<dbReference type="GO" id="GO:0051537">
    <property type="term" value="F:2 iron, 2 sulfur cluster binding"/>
    <property type="evidence" value="ECO:0007669"/>
    <property type="project" value="UniProtKB-KW"/>
</dbReference>
<feature type="binding site" evidence="7">
    <location>
        <position position="115"/>
    </location>
    <ligand>
        <name>[2Fe-2S] cluster</name>
        <dbReference type="ChEBI" id="CHEBI:190135"/>
    </ligand>
</feature>
<dbReference type="OrthoDB" id="9807941at2"/>
<dbReference type="InterPro" id="IPR002023">
    <property type="entry name" value="NuoE-like"/>
</dbReference>
<sequence>MSEPVFLEFGARPQESVQLYRPGAPTEYPADVAERLTADAAELVARYPESRSALLPLLHLVQSEDGYITPAGIEFCARTLGLTAAEVVSVATFYSMYRRGPTGEYLVGVCTTTLCAVLGGDAILASLCDHLGIAPGGTTEDGSVTVERIECNAACDYAPVVMVNWEFFDDQTTAGARELVDALRAGRAPSPTRGAPLGTFRETARLLAGFDDTRPGAVSASGAGGAPTMAGLRAAREAEGGAPS</sequence>
<dbReference type="Gene3D" id="1.10.10.1590">
    <property type="entry name" value="NADH-quinone oxidoreductase subunit E"/>
    <property type="match status" value="1"/>
</dbReference>
<dbReference type="InterPro" id="IPR036249">
    <property type="entry name" value="Thioredoxin-like_sf"/>
</dbReference>
<keyword evidence="4 7" id="KW-0408">Iron</keyword>
<dbReference type="PIRSF" id="PIRSF000216">
    <property type="entry name" value="NADH_DH_24kDa"/>
    <property type="match status" value="1"/>
</dbReference>
<keyword evidence="5 7" id="KW-0411">Iron-sulfur</keyword>
<dbReference type="STRING" id="239498.AXK60_18885"/>
<evidence type="ECO:0000313" key="11">
    <source>
        <dbReference type="Proteomes" id="UP000070258"/>
    </source>
</evidence>
<feature type="compositionally biased region" description="Basic and acidic residues" evidence="8">
    <location>
        <begin position="234"/>
        <end position="244"/>
    </location>
</feature>
<proteinExistence type="inferred from homology"/>
<dbReference type="GO" id="GO:0003954">
    <property type="term" value="F:NADH dehydrogenase activity"/>
    <property type="evidence" value="ECO:0007669"/>
    <property type="project" value="TreeGrafter"/>
</dbReference>
<comment type="similarity">
    <text evidence="1">Belongs to the complex I 24 kDa subunit family.</text>
</comment>
<evidence type="ECO:0000313" key="9">
    <source>
        <dbReference type="EMBL" id="KXO89049.1"/>
    </source>
</evidence>
<dbReference type="InterPro" id="IPR042128">
    <property type="entry name" value="NuoE_dom"/>
</dbReference>
<accession>A0A138A063</accession>
<dbReference type="NCBIfam" id="NF005721">
    <property type="entry name" value="PRK07539.1-1"/>
    <property type="match status" value="1"/>
</dbReference>
<reference evidence="9 12" key="2">
    <citation type="submission" date="2016-02" db="EMBL/GenBank/DDBJ databases">
        <authorList>
            <person name="Teng J.L."/>
            <person name="Tang Y."/>
            <person name="Huang Y."/>
            <person name="Guo F."/>
            <person name="Wei W."/>
            <person name="Chen J.H."/>
            <person name="Wong S.Y."/>
            <person name="Lau S.K."/>
            <person name="Woo P.C."/>
        </authorList>
    </citation>
    <scope>NUCLEOTIDE SEQUENCE [LARGE SCALE GENOMIC DNA]</scope>
    <source>
        <strain evidence="9 12">JCM 13375</strain>
    </source>
</reference>
<reference evidence="11" key="3">
    <citation type="submission" date="2016-02" db="EMBL/GenBank/DDBJ databases">
        <authorList>
            <person name="Wen L."/>
            <person name="He K."/>
            <person name="Yang H."/>
        </authorList>
    </citation>
    <scope>NUCLEOTIDE SEQUENCE [LARGE SCALE GENOMIC DNA]</scope>
    <source>
        <strain evidence="11">JCM 15929</strain>
    </source>
</reference>
<evidence type="ECO:0000256" key="1">
    <source>
        <dbReference type="ARBA" id="ARBA00010643"/>
    </source>
</evidence>
<evidence type="ECO:0000313" key="12">
    <source>
        <dbReference type="Proteomes" id="UP000070409"/>
    </source>
</evidence>
<keyword evidence="2 7" id="KW-0001">2Fe-2S</keyword>
<gene>
    <name evidence="10" type="ORF">AXK60_18885</name>
    <name evidence="9" type="ORF">AXK61_10505</name>
</gene>
<feature type="binding site" evidence="7">
    <location>
        <position position="155"/>
    </location>
    <ligand>
        <name>[2Fe-2S] cluster</name>
        <dbReference type="ChEBI" id="CHEBI:190135"/>
    </ligand>
</feature>
<feature type="binding site" evidence="7">
    <location>
        <position position="110"/>
    </location>
    <ligand>
        <name>[2Fe-2S] cluster</name>
        <dbReference type="ChEBI" id="CHEBI:190135"/>
    </ligand>
</feature>
<dbReference type="EMBL" id="LSRF01000058">
    <property type="protein sequence ID" value="KXP03838.1"/>
    <property type="molecule type" value="Genomic_DNA"/>
</dbReference>
<name>A0A138A063_9ACTN</name>
<dbReference type="PROSITE" id="PS01099">
    <property type="entry name" value="COMPLEX1_24K"/>
    <property type="match status" value="1"/>
</dbReference>
<feature type="binding site" evidence="7">
    <location>
        <position position="151"/>
    </location>
    <ligand>
        <name>[2Fe-2S] cluster</name>
        <dbReference type="ChEBI" id="CHEBI:190135"/>
    </ligand>
</feature>
<dbReference type="InterPro" id="IPR041921">
    <property type="entry name" value="NuoE_N"/>
</dbReference>
<dbReference type="Proteomes" id="UP000070409">
    <property type="component" value="Unassembled WGS sequence"/>
</dbReference>
<evidence type="ECO:0000256" key="8">
    <source>
        <dbReference type="SAM" id="MobiDB-lite"/>
    </source>
</evidence>
<comment type="cofactor">
    <cofactor evidence="7">
        <name>[2Fe-2S] cluster</name>
        <dbReference type="ChEBI" id="CHEBI:190135"/>
    </cofactor>
    <text evidence="7">Binds 1 [2Fe-2S] cluster.</text>
</comment>
<evidence type="ECO:0000256" key="7">
    <source>
        <dbReference type="PIRSR" id="PIRSR000216-1"/>
    </source>
</evidence>
<evidence type="ECO:0000256" key="3">
    <source>
        <dbReference type="ARBA" id="ARBA00022723"/>
    </source>
</evidence>
<evidence type="ECO:0000256" key="2">
    <source>
        <dbReference type="ARBA" id="ARBA00022714"/>
    </source>
</evidence>
<dbReference type="AlphaFoldDB" id="A0A138A063"/>
<comment type="caution">
    <text evidence="10">The sequence shown here is derived from an EMBL/GenBank/DDBJ whole genome shotgun (WGS) entry which is preliminary data.</text>
</comment>